<dbReference type="Pfam" id="PF08242">
    <property type="entry name" value="Methyltransf_12"/>
    <property type="match status" value="1"/>
</dbReference>
<dbReference type="Proteomes" id="UP000183940">
    <property type="component" value="Unassembled WGS sequence"/>
</dbReference>
<dbReference type="InterPro" id="IPR029063">
    <property type="entry name" value="SAM-dependent_MTases_sf"/>
</dbReference>
<organism evidence="2 3">
    <name type="scientific">Roseofilum reptotaenium AO1-A</name>
    <dbReference type="NCBI Taxonomy" id="1925591"/>
    <lineage>
        <taxon>Bacteria</taxon>
        <taxon>Bacillati</taxon>
        <taxon>Cyanobacteriota</taxon>
        <taxon>Cyanophyceae</taxon>
        <taxon>Desertifilales</taxon>
        <taxon>Desertifilaceae</taxon>
        <taxon>Roseofilum</taxon>
    </lineage>
</organism>
<sequence length="547" mass="62561">MNDQTIDAFTYTLVRDYLADGLSGLSSLNTQIHPQDEMLLFLLDSQSYQGKKEQAVLAYFKSAQEIVDRVDQAIAWHQRSWRNIDRFLEFACGYGRLTRFWVQKLAPDQVWASDIYPKAVDFVTKELGVHGIDSVVDPKSYHCDEKFNCILVYSLFSHLPEDRFGQWLSRLYDLLLPGGLLLFSVHDRAVQPPGYTMPESGILFVEQSESQSLDRAEYGSSWVTEDFVKRAIAASMGDKVSYTRFPRAFTLQDLYMVVKTPNCDFSDLKIDFTPKGALEDYFMDDRGRFFLRGWSAIVQPDHGVVEIQVWCKGKQGNRLLQRCIPSTPSQKAAQVLGIDPQWTEKSGWSCVFSLPEEVDLETAVIMIKAVSDRQKERIIVLNWMKTLLPEGIPTQGVAETSWKQVIQSQSNWWRAKILDNIWSNNIQANLDRATLKPAPDSEGVILELEGWVVVLHSDITIEDIQISLNGTLKQRCLPTCVRPDVAQYWGRANYVYSGWIAQFYQHEAIQADRDRVSDAEHYRLQIKIIDSEGEIHTVCDQFLATVL</sequence>
<gene>
    <name evidence="2" type="ORF">BI308_15350</name>
</gene>
<accession>A0A1L9QPS4</accession>
<dbReference type="Gene3D" id="3.40.50.150">
    <property type="entry name" value="Vaccinia Virus protein VP39"/>
    <property type="match status" value="1"/>
</dbReference>
<feature type="domain" description="Methyltransferase type 12" evidence="1">
    <location>
        <begin position="88"/>
        <end position="181"/>
    </location>
</feature>
<dbReference type="SUPFAM" id="SSF53335">
    <property type="entry name" value="S-adenosyl-L-methionine-dependent methyltransferases"/>
    <property type="match status" value="1"/>
</dbReference>
<dbReference type="EMBL" id="MLAW01000027">
    <property type="protein sequence ID" value="OJJ24673.1"/>
    <property type="molecule type" value="Genomic_DNA"/>
</dbReference>
<protein>
    <recommendedName>
        <fullName evidence="1">Methyltransferase type 12 domain-containing protein</fullName>
    </recommendedName>
</protein>
<keyword evidence="3" id="KW-1185">Reference proteome</keyword>
<name>A0A1L9QPS4_9CYAN</name>
<comment type="caution">
    <text evidence="2">The sequence shown here is derived from an EMBL/GenBank/DDBJ whole genome shotgun (WGS) entry which is preliminary data.</text>
</comment>
<evidence type="ECO:0000313" key="3">
    <source>
        <dbReference type="Proteomes" id="UP000183940"/>
    </source>
</evidence>
<dbReference type="STRING" id="1925591.BI308_15350"/>
<reference evidence="2" key="1">
    <citation type="submission" date="2016-10" db="EMBL/GenBank/DDBJ databases">
        <title>CRISPR-Cas defence system in Roseofilum reptotaenium: evidence of a bacteriophage-cyanobacterium arms race in the coral black band disease.</title>
        <authorList>
            <person name="Buerger P."/>
            <person name="Wood-Charlson E.M."/>
            <person name="Weynberg K.D."/>
            <person name="Willis B."/>
            <person name="Van Oppen M.J."/>
        </authorList>
    </citation>
    <scope>NUCLEOTIDE SEQUENCE [LARGE SCALE GENOMIC DNA]</scope>
    <source>
        <strain evidence="2">AO1-A</strain>
    </source>
</reference>
<dbReference type="AlphaFoldDB" id="A0A1L9QPS4"/>
<proteinExistence type="predicted"/>
<dbReference type="InterPro" id="IPR013217">
    <property type="entry name" value="Methyltransf_12"/>
</dbReference>
<evidence type="ECO:0000259" key="1">
    <source>
        <dbReference type="Pfam" id="PF08242"/>
    </source>
</evidence>
<evidence type="ECO:0000313" key="2">
    <source>
        <dbReference type="EMBL" id="OJJ24673.1"/>
    </source>
</evidence>